<dbReference type="PANTHER" id="PTHR45615:SF27">
    <property type="entry name" value="MYOSIN HEAVY CHAIN, MUSCLE"/>
    <property type="match status" value="1"/>
</dbReference>
<dbReference type="Gene3D" id="1.20.5.340">
    <property type="match status" value="5"/>
</dbReference>
<evidence type="ECO:0000256" key="2">
    <source>
        <dbReference type="ARBA" id="ARBA00008314"/>
    </source>
</evidence>
<dbReference type="InterPro" id="IPR008989">
    <property type="entry name" value="Myosin_S1_N"/>
</dbReference>
<dbReference type="Pfam" id="PF02736">
    <property type="entry name" value="Myosin_N"/>
    <property type="match status" value="1"/>
</dbReference>
<feature type="domain" description="Myosin N-terminal SH3-like" evidence="15">
    <location>
        <begin position="34"/>
        <end position="83"/>
    </location>
</feature>
<feature type="region of interest" description="Disordered" evidence="13">
    <location>
        <begin position="1902"/>
        <end position="1967"/>
    </location>
</feature>
<dbReference type="FunFam" id="1.20.5.370:FF:000010">
    <property type="entry name" value="Myosin heavy chain, isoform G"/>
    <property type="match status" value="1"/>
</dbReference>
<dbReference type="FunFam" id="1.20.5.340:FF:000025">
    <property type="entry name" value="Myosin heavy chain, isoform G"/>
    <property type="match status" value="1"/>
</dbReference>
<dbReference type="Pfam" id="PF01576">
    <property type="entry name" value="Myosin_tail_1"/>
    <property type="match status" value="1"/>
</dbReference>
<gene>
    <name evidence="16" type="primary">RvY_18124-1</name>
    <name evidence="16" type="synonym">RvY_18124.1</name>
    <name evidence="16" type="ORF">RvY_18124</name>
</gene>
<dbReference type="CDD" id="cd01377">
    <property type="entry name" value="MYSc_class_II"/>
    <property type="match status" value="1"/>
</dbReference>
<comment type="subcellular location">
    <subcellularLocation>
        <location evidence="1">Cytoplasm</location>
        <location evidence="1">Myofibril</location>
    </subcellularLocation>
</comment>
<dbReference type="Gene3D" id="2.30.30.360">
    <property type="entry name" value="Myosin S1 fragment, N-terminal"/>
    <property type="match status" value="1"/>
</dbReference>
<dbReference type="STRING" id="947166.A0A1D1W4M8"/>
<dbReference type="Gene3D" id="3.40.850.10">
    <property type="entry name" value="Kinesin motor domain"/>
    <property type="match status" value="1"/>
</dbReference>
<dbReference type="InterPro" id="IPR014751">
    <property type="entry name" value="XRCC4-like_C"/>
</dbReference>
<dbReference type="InterPro" id="IPR004009">
    <property type="entry name" value="SH3_Myosin"/>
</dbReference>
<evidence type="ECO:0000313" key="16">
    <source>
        <dbReference type="EMBL" id="GAV08437.1"/>
    </source>
</evidence>
<dbReference type="GO" id="GO:0016460">
    <property type="term" value="C:myosin II complex"/>
    <property type="evidence" value="ECO:0007669"/>
    <property type="project" value="TreeGrafter"/>
</dbReference>
<comment type="similarity">
    <text evidence="2 12">Belongs to the TRAFAC class myosin-kinesin ATPase superfamily. Myosin family.</text>
</comment>
<feature type="compositionally biased region" description="Basic and acidic residues" evidence="13">
    <location>
        <begin position="1109"/>
        <end position="1118"/>
    </location>
</feature>
<dbReference type="GO" id="GO:0031672">
    <property type="term" value="C:A band"/>
    <property type="evidence" value="ECO:0007669"/>
    <property type="project" value="UniProtKB-ARBA"/>
</dbReference>
<dbReference type="FunFam" id="1.20.5.370:FF:000009">
    <property type="entry name" value="Myosin heavy chain, isoform G"/>
    <property type="match status" value="1"/>
</dbReference>
<sequence>MPVKIPADAEERDPTPFLRPTLEMQREDQNRPFDGKKSCWVPDEKEGFVAGEIKSTKGEQVVVTVEKQGDKTFKKDQVQQMNPPKFEKTEDMSTLTYLNDASVLHNLRQRYYKDFIYTYSGLFCVAINPYKWMPIYNKKAVAVFKGRRRAEVPPHVFAISDTAYTNMLIDRENQSMLITGESGAGKTENTKKVITYFATVGASDKATTQDPSKGTLEDQIVQCNPVLEAFGNAKTTRNDNSSRFGKFIRIHFGTNGKLSGADIESYLLEKSRIVYQQPLERSYHIFYQLMSEGVPGLKAKLLLDQDITAYHFVAQGKTTVEGMDDAKEMRDTHYAFGVLGFNPEEIDQVYSMVSAVMNFGGMKFKQRPREEQAEPDGTEYAEKIGHLCGVNPQQLLTAITKPKVKVGTEVVTKGQNQQQCTNSCSALAKALFNRLFLWLVIRVNITLETKAKRAFFIGVLDIAGFEIFDSNGFEQICINFTNEKLQQFFNHHMFVLEQEEYKREGIEWEFIDFGLDLQACIELIEKPLGIFSILEEESMFPKATDETFKEKLYNNHLGKCAQFTKPKPGMKGAEGAHFSIGHYAGVVPYNITGWLEKNKDPLNDNVVDLFKKAGNPLLCKVFADPADVAAEEGAPAKGGKGKKGSGFQTVSALYREQLNKLMTTLKATHPHFVRCIIPNEMKTPGVVDAHLVMHQLTCNGVLEGIRICRKGFPNRMVFSDFKQRYTILAASVIPKGFTDAKQTSQKILDHIQLDVNEWRMGNTKVFFKAGILGRLEEMRDERLSGIISLLQAHLRYYLNQLTYRKLREQRVALVVLQRNIKKFLQLRNWAWWKLYQKIKPMLNTAKAEDEMKLKEEEMKGIKDQFDKEVKLRQEYEEKNITLTKEKNDLYSQLQVLQANTGDIEERATSLIKQKGELESKLKEAEQALADAENNTNSVQTAKRKLEQEIQTHKKTIQDLELNLQKAEQEKNSKDHQIRNLNDEMAKQDELIAKLNKEKKHLEEVGNKTAEDLQAEENKVNHLNKVKAKLEQTLDELEDNLEREKRLRGDVDKAKRKLEQDLKATQDSVADLEKTKRELEQTVSKRDVELNSLNAKLEDEHNLLAKAQRQIKEHQSRLEEMEEELEGERQARQKVEKQRQELARELEELSERMEEQGGSNSATIEMNKKREAELAKFRRDLEEQNLAHESVVQSLRKKNADAIAELGDQVDQLNKIKAKLEKDKSQMKVQLDDVQSTVDQAVKARAQSDKQAKMLEGQVSDLSARLEEATRNLNEFGSGKNRLSSENADLARQLEEAEAQISQFQKLKTSLNAQLEEAKRSAEEESREKQAVSSRLRNLESDYERLRDSVEEEQEGRAELQRQLAKAHTEAQQWRAKYEGEGLSRAEELEESKRKLQVKLQDAEEHVEAANAKVASLEKVKQRLQGELEDLAIDVERATTTANTLEKKQKAFDKTILEWKQKCDDLNAELDASQREARNYSTELFKMKAGHDEMAEQIEAVRRENKNLADEIKDLTDQLGEGGRSVHELAKSRKRLEVEKEELQAALEEAEAALENEEAKVLRAQLEVSQIRSEIDKRLQEKDEEFETTRKNHQRALDSMQASLESEVRGRAEALRLKKKLESDINELEIALDHANKANVESAKNVKKYQQQIKDNQVQIEDEQRAREEARELMNSAERRAAAAAAEVDELRTTLEQAERLRKQAENELNDANERLNELSGTNSSLNGAKRKLESELGGLHHDLDELLNEVKSSEEKSKKAMGDAARLAEELRQEQEHAMNVEKNRKALEMQVKELQIRLDEAENAALKGGKRIMQKLEERARELEAELDAEQRRHAETQKNIRKHERRTKELQFQTEEDKKNYQRMQDLVDKLQQKIKTYKRQIEETEELAGMNLAKYRKLQQELTESEERSEIAEQTLQKLRAKNRSGASAGPSTKDDTQAFVTTSTRSTPAAPSAAAGSAPPKRK</sequence>
<feature type="compositionally biased region" description="Basic and acidic residues" evidence="13">
    <location>
        <begin position="1070"/>
        <end position="1083"/>
    </location>
</feature>
<accession>A0A1D1W4M8</accession>
<organism evidence="16 17">
    <name type="scientific">Ramazzottius varieornatus</name>
    <name type="common">Water bear</name>
    <name type="synonym">Tardigrade</name>
    <dbReference type="NCBI Taxonomy" id="947166"/>
    <lineage>
        <taxon>Eukaryota</taxon>
        <taxon>Metazoa</taxon>
        <taxon>Ecdysozoa</taxon>
        <taxon>Tardigrada</taxon>
        <taxon>Eutardigrada</taxon>
        <taxon>Parachela</taxon>
        <taxon>Hypsibioidea</taxon>
        <taxon>Ramazzottiidae</taxon>
        <taxon>Ramazzottius</taxon>
    </lineage>
</organism>
<keyword evidence="11 12" id="KW-0009">Actin-binding</keyword>
<dbReference type="GO" id="GO:0000146">
    <property type="term" value="F:microfilament motor activity"/>
    <property type="evidence" value="ECO:0007669"/>
    <property type="project" value="TreeGrafter"/>
</dbReference>
<dbReference type="InterPro" id="IPR027417">
    <property type="entry name" value="P-loop_NTPase"/>
</dbReference>
<keyword evidence="5 12" id="KW-0547">Nucleotide-binding</keyword>
<name>A0A1D1W4M8_RAMVA</name>
<keyword evidence="4" id="KW-0963">Cytoplasm</keyword>
<feature type="compositionally biased region" description="Basic and acidic residues" evidence="13">
    <location>
        <begin position="1126"/>
        <end position="1154"/>
    </location>
</feature>
<dbReference type="PANTHER" id="PTHR45615">
    <property type="entry name" value="MYOSIN HEAVY CHAIN, NON-MUSCLE"/>
    <property type="match status" value="1"/>
</dbReference>
<evidence type="ECO:0000256" key="1">
    <source>
        <dbReference type="ARBA" id="ARBA00004657"/>
    </source>
</evidence>
<evidence type="ECO:0000256" key="7">
    <source>
        <dbReference type="ARBA" id="ARBA00023054"/>
    </source>
</evidence>
<comment type="caution">
    <text evidence="16">The sequence shown here is derived from an EMBL/GenBank/DDBJ whole genome shotgun (WGS) entry which is preliminary data.</text>
</comment>
<dbReference type="Gene3D" id="1.10.10.820">
    <property type="match status" value="1"/>
</dbReference>
<evidence type="ECO:0000313" key="17">
    <source>
        <dbReference type="Proteomes" id="UP000186922"/>
    </source>
</evidence>
<keyword evidence="7" id="KW-0175">Coiled coil</keyword>
<feature type="region of interest" description="Disordered" evidence="13">
    <location>
        <begin position="1832"/>
        <end position="1861"/>
    </location>
</feature>
<dbReference type="GO" id="GO:0032982">
    <property type="term" value="C:myosin filament"/>
    <property type="evidence" value="ECO:0007669"/>
    <property type="project" value="UniProtKB-KW"/>
</dbReference>
<evidence type="ECO:0008006" key="18">
    <source>
        <dbReference type="Google" id="ProtNLM"/>
    </source>
</evidence>
<feature type="region of interest" description="Disordered" evidence="13">
    <location>
        <begin position="1106"/>
        <end position="1165"/>
    </location>
</feature>
<dbReference type="Gene3D" id="1.20.5.4820">
    <property type="match status" value="1"/>
</dbReference>
<dbReference type="Gene3D" id="1.20.120.720">
    <property type="entry name" value="Myosin VI head, motor domain, U50 subdomain"/>
    <property type="match status" value="1"/>
</dbReference>
<protein>
    <recommendedName>
        <fullName evidence="18">Myosin heavy chain</fullName>
    </recommendedName>
</protein>
<dbReference type="PRINTS" id="PR00193">
    <property type="entry name" value="MYOSINHEAVY"/>
</dbReference>
<keyword evidence="3" id="KW-0787">Thick filament</keyword>
<dbReference type="Gene3D" id="1.20.5.370">
    <property type="match status" value="4"/>
</dbReference>
<dbReference type="Pfam" id="PF00063">
    <property type="entry name" value="Myosin_head"/>
    <property type="match status" value="1"/>
</dbReference>
<dbReference type="EMBL" id="BDGG01000017">
    <property type="protein sequence ID" value="GAV08437.1"/>
    <property type="molecule type" value="Genomic_DNA"/>
</dbReference>
<feature type="region of interest" description="Actin-binding" evidence="12">
    <location>
        <begin position="658"/>
        <end position="680"/>
    </location>
</feature>
<dbReference type="InterPro" id="IPR002928">
    <property type="entry name" value="Myosin_tail"/>
</dbReference>
<dbReference type="FunFam" id="1.10.10.820:FF:000001">
    <property type="entry name" value="Myosin heavy chain"/>
    <property type="match status" value="1"/>
</dbReference>
<keyword evidence="17" id="KW-1185">Reference proteome</keyword>
<feature type="compositionally biased region" description="Basic and acidic residues" evidence="13">
    <location>
        <begin position="1315"/>
        <end position="1329"/>
    </location>
</feature>
<feature type="compositionally biased region" description="Low complexity" evidence="13">
    <location>
        <begin position="1945"/>
        <end position="1967"/>
    </location>
</feature>
<feature type="compositionally biased region" description="Basic and acidic residues" evidence="13">
    <location>
        <begin position="1049"/>
        <end position="1063"/>
    </location>
</feature>
<dbReference type="Proteomes" id="UP000186922">
    <property type="component" value="Unassembled WGS sequence"/>
</dbReference>
<evidence type="ECO:0000256" key="5">
    <source>
        <dbReference type="ARBA" id="ARBA00022741"/>
    </source>
</evidence>
<evidence type="ECO:0000256" key="8">
    <source>
        <dbReference type="ARBA" id="ARBA00023123"/>
    </source>
</evidence>
<dbReference type="OrthoDB" id="6108017at2759"/>
<dbReference type="SUPFAM" id="SSF90257">
    <property type="entry name" value="Myosin rod fragments"/>
    <property type="match status" value="6"/>
</dbReference>
<dbReference type="GO" id="GO:0005524">
    <property type="term" value="F:ATP binding"/>
    <property type="evidence" value="ECO:0007669"/>
    <property type="project" value="UniProtKB-UniRule"/>
</dbReference>
<dbReference type="FunFam" id="1.20.5.370:FF:000008">
    <property type="entry name" value="Myosin heavy chain"/>
    <property type="match status" value="1"/>
</dbReference>
<evidence type="ECO:0000259" key="14">
    <source>
        <dbReference type="PROSITE" id="PS51456"/>
    </source>
</evidence>
<evidence type="ECO:0000256" key="3">
    <source>
        <dbReference type="ARBA" id="ARBA00022433"/>
    </source>
</evidence>
<feature type="region of interest" description="Disordered" evidence="13">
    <location>
        <begin position="1312"/>
        <end position="1372"/>
    </location>
</feature>
<feature type="compositionally biased region" description="Basic and acidic residues" evidence="13">
    <location>
        <begin position="1336"/>
        <end position="1359"/>
    </location>
</feature>
<evidence type="ECO:0000256" key="10">
    <source>
        <dbReference type="ARBA" id="ARBA00023179"/>
    </source>
</evidence>
<keyword evidence="8 12" id="KW-0518">Myosin</keyword>
<feature type="binding site" evidence="12">
    <location>
        <begin position="180"/>
        <end position="187"/>
    </location>
    <ligand>
        <name>ATP</name>
        <dbReference type="ChEBI" id="CHEBI:30616"/>
    </ligand>
</feature>
<evidence type="ECO:0000256" key="12">
    <source>
        <dbReference type="PROSITE-ProRule" id="PRU00782"/>
    </source>
</evidence>
<keyword evidence="9 12" id="KW-0505">Motor protein</keyword>
<evidence type="ECO:0000256" key="6">
    <source>
        <dbReference type="ARBA" id="ARBA00022840"/>
    </source>
</evidence>
<dbReference type="InterPro" id="IPR036961">
    <property type="entry name" value="Kinesin_motor_dom_sf"/>
</dbReference>
<reference evidence="16 17" key="1">
    <citation type="journal article" date="2016" name="Nat. Commun.">
        <title>Extremotolerant tardigrade genome and improved radiotolerance of human cultured cells by tardigrade-unique protein.</title>
        <authorList>
            <person name="Hashimoto T."/>
            <person name="Horikawa D.D."/>
            <person name="Saito Y."/>
            <person name="Kuwahara H."/>
            <person name="Kozuka-Hata H."/>
            <person name="Shin-I T."/>
            <person name="Minakuchi Y."/>
            <person name="Ohishi K."/>
            <person name="Motoyama A."/>
            <person name="Aizu T."/>
            <person name="Enomoto A."/>
            <person name="Kondo K."/>
            <person name="Tanaka S."/>
            <person name="Hara Y."/>
            <person name="Koshikawa S."/>
            <person name="Sagara H."/>
            <person name="Miura T."/>
            <person name="Yokobori S."/>
            <person name="Miyagawa K."/>
            <person name="Suzuki Y."/>
            <person name="Kubo T."/>
            <person name="Oyama M."/>
            <person name="Kohara Y."/>
            <person name="Fujiyama A."/>
            <person name="Arakawa K."/>
            <person name="Katayama T."/>
            <person name="Toyoda A."/>
            <person name="Kunieda T."/>
        </authorList>
    </citation>
    <scope>NUCLEOTIDE SEQUENCE [LARGE SCALE GENOMIC DNA]</scope>
    <source>
        <strain evidence="16 17">YOKOZUNA-1</strain>
    </source>
</reference>
<dbReference type="FunFam" id="1.20.58.530:FF:000001">
    <property type="entry name" value="Myosin heavy chain"/>
    <property type="match status" value="1"/>
</dbReference>
<dbReference type="SMART" id="SM00242">
    <property type="entry name" value="MYSc"/>
    <property type="match status" value="1"/>
</dbReference>
<feature type="compositionally biased region" description="Basic and acidic residues" evidence="13">
    <location>
        <begin position="24"/>
        <end position="39"/>
    </location>
</feature>
<dbReference type="FunFam" id="1.20.120.720:FF:000001">
    <property type="entry name" value="Myosin heavy chain, muscle"/>
    <property type="match status" value="1"/>
</dbReference>
<evidence type="ECO:0000256" key="4">
    <source>
        <dbReference type="ARBA" id="ARBA00022490"/>
    </source>
</evidence>
<dbReference type="FunFam" id="2.30.30.360:FF:000001">
    <property type="entry name" value="Myosin heavy chain"/>
    <property type="match status" value="1"/>
</dbReference>
<proteinExistence type="inferred from homology"/>
<dbReference type="PROSITE" id="PS51844">
    <property type="entry name" value="SH3_LIKE"/>
    <property type="match status" value="1"/>
</dbReference>
<dbReference type="GO" id="GO:0051015">
    <property type="term" value="F:actin filament binding"/>
    <property type="evidence" value="ECO:0007669"/>
    <property type="project" value="InterPro"/>
</dbReference>
<dbReference type="FunFam" id="3.40.850.10:FF:000024">
    <property type="entry name" value="Myosin heavy chain, isoform J"/>
    <property type="match status" value="1"/>
</dbReference>
<dbReference type="FunFam" id="1.20.5.340:FF:000036">
    <property type="entry name" value="Myosin heavy chain"/>
    <property type="match status" value="1"/>
</dbReference>
<evidence type="ECO:0000256" key="9">
    <source>
        <dbReference type="ARBA" id="ARBA00023175"/>
    </source>
</evidence>
<dbReference type="PROSITE" id="PS51456">
    <property type="entry name" value="MYOSIN_MOTOR"/>
    <property type="match status" value="1"/>
</dbReference>
<dbReference type="FunFam" id="1.20.5.4820:FF:000002">
    <property type="entry name" value="Myosin heavy chain 10"/>
    <property type="match status" value="1"/>
</dbReference>
<dbReference type="SUPFAM" id="SSF52540">
    <property type="entry name" value="P-loop containing nucleoside triphosphate hydrolases"/>
    <property type="match status" value="1"/>
</dbReference>
<keyword evidence="10" id="KW-0514">Muscle protein</keyword>
<evidence type="ECO:0000259" key="15">
    <source>
        <dbReference type="PROSITE" id="PS51844"/>
    </source>
</evidence>
<feature type="region of interest" description="Disordered" evidence="13">
    <location>
        <begin position="1049"/>
        <end position="1083"/>
    </location>
</feature>
<dbReference type="InterPro" id="IPR001609">
    <property type="entry name" value="Myosin_head_motor_dom-like"/>
</dbReference>
<dbReference type="Gene3D" id="1.20.58.530">
    <property type="match status" value="1"/>
</dbReference>
<keyword evidence="6 12" id="KW-0067">ATP-binding</keyword>
<evidence type="ECO:0000256" key="13">
    <source>
        <dbReference type="SAM" id="MobiDB-lite"/>
    </source>
</evidence>
<feature type="region of interest" description="Disordered" evidence="13">
    <location>
        <begin position="1"/>
        <end position="39"/>
    </location>
</feature>
<evidence type="ECO:0000256" key="11">
    <source>
        <dbReference type="ARBA" id="ARBA00023203"/>
    </source>
</evidence>
<feature type="domain" description="Myosin motor" evidence="14">
    <location>
        <begin position="87"/>
        <end position="780"/>
    </location>
</feature>